<gene>
    <name evidence="3" type="ORF">G4D64_00625</name>
    <name evidence="2" type="ORF">H1Z61_00625</name>
</gene>
<accession>A0A6B3VS66</accession>
<evidence type="ECO:0000256" key="1">
    <source>
        <dbReference type="SAM" id="Phobius"/>
    </source>
</evidence>
<evidence type="ECO:0000313" key="5">
    <source>
        <dbReference type="Proteomes" id="UP000570010"/>
    </source>
</evidence>
<evidence type="ECO:0000313" key="3">
    <source>
        <dbReference type="EMBL" id="NEY80048.1"/>
    </source>
</evidence>
<dbReference type="Proteomes" id="UP000472971">
    <property type="component" value="Unassembled WGS sequence"/>
</dbReference>
<reference evidence="2 5" key="2">
    <citation type="submission" date="2020-07" db="EMBL/GenBank/DDBJ databases">
        <authorList>
            <person name="Feng H."/>
        </authorList>
    </citation>
    <scope>NUCLEOTIDE SEQUENCE [LARGE SCALE GENOMIC DNA]</scope>
    <source>
        <strain evidence="2">S-12</strain>
        <strain evidence="5">s-12</strain>
    </source>
</reference>
<dbReference type="EMBL" id="JAAIWN010000001">
    <property type="protein sequence ID" value="NEY80048.1"/>
    <property type="molecule type" value="Genomic_DNA"/>
</dbReference>
<dbReference type="Proteomes" id="UP000570010">
    <property type="component" value="Unassembled WGS sequence"/>
</dbReference>
<evidence type="ECO:0000313" key="2">
    <source>
        <dbReference type="EMBL" id="MBA4535672.1"/>
    </source>
</evidence>
<evidence type="ECO:0000313" key="4">
    <source>
        <dbReference type="Proteomes" id="UP000472971"/>
    </source>
</evidence>
<keyword evidence="1" id="KW-1133">Transmembrane helix</keyword>
<sequence length="74" mass="8111">MLFLNLIKGVNEVGVTFILFSISIVLFLGTLYYLLAAQKSGVYPPRQVLRKRAGVLAGGGVFFLTLGIIFQLFS</sequence>
<comment type="caution">
    <text evidence="3">The sequence shown here is derived from an EMBL/GenBank/DDBJ whole genome shotgun (WGS) entry which is preliminary data.</text>
</comment>
<dbReference type="EMBL" id="JACEIO010000001">
    <property type="protein sequence ID" value="MBA4535672.1"/>
    <property type="molecule type" value="Genomic_DNA"/>
</dbReference>
<protein>
    <submittedName>
        <fullName evidence="3">Uncharacterized protein</fullName>
    </submittedName>
</protein>
<dbReference type="InterPro" id="IPR058724">
    <property type="entry name" value="YhzF"/>
</dbReference>
<feature type="transmembrane region" description="Helical" evidence="1">
    <location>
        <begin position="13"/>
        <end position="35"/>
    </location>
</feature>
<reference evidence="3 4" key="1">
    <citation type="submission" date="2020-02" db="EMBL/GenBank/DDBJ databases">
        <title>Bacillus aquiflavi sp. nov., isolated from yellow water of strong flavor Chinese baijiu in Yibin region of China.</title>
        <authorList>
            <person name="Xie J."/>
        </authorList>
    </citation>
    <scope>NUCLEOTIDE SEQUENCE [LARGE SCALE GENOMIC DNA]</scope>
    <source>
        <strain evidence="3 4">3H-10</strain>
    </source>
</reference>
<name>A0A6B3VS66_9BACI</name>
<proteinExistence type="predicted"/>
<dbReference type="AlphaFoldDB" id="A0A6B3VS66"/>
<organism evidence="3 4">
    <name type="scientific">Bacillus aquiflavi</name>
    <dbReference type="NCBI Taxonomy" id="2672567"/>
    <lineage>
        <taxon>Bacteria</taxon>
        <taxon>Bacillati</taxon>
        <taxon>Bacillota</taxon>
        <taxon>Bacilli</taxon>
        <taxon>Bacillales</taxon>
        <taxon>Bacillaceae</taxon>
        <taxon>Bacillus</taxon>
    </lineage>
</organism>
<keyword evidence="4" id="KW-1185">Reference proteome</keyword>
<feature type="transmembrane region" description="Helical" evidence="1">
    <location>
        <begin position="55"/>
        <end position="73"/>
    </location>
</feature>
<keyword evidence="1" id="KW-0472">Membrane</keyword>
<keyword evidence="1" id="KW-0812">Transmembrane</keyword>
<dbReference type="Pfam" id="PF26302">
    <property type="entry name" value="YhzF"/>
    <property type="match status" value="1"/>
</dbReference>